<name>A0ABT9QNF4_9ACTN</name>
<proteinExistence type="predicted"/>
<protein>
    <recommendedName>
        <fullName evidence="4">Alpha-L-rhamnosidase</fullName>
    </recommendedName>
</protein>
<dbReference type="Proteomes" id="UP001225356">
    <property type="component" value="Unassembled WGS sequence"/>
</dbReference>
<dbReference type="InterPro" id="IPR053161">
    <property type="entry name" value="Ulvan_degrading_GH"/>
</dbReference>
<evidence type="ECO:0008006" key="4">
    <source>
        <dbReference type="Google" id="ProtNLM"/>
    </source>
</evidence>
<accession>A0ABT9QNF4</accession>
<evidence type="ECO:0000313" key="3">
    <source>
        <dbReference type="Proteomes" id="UP001225356"/>
    </source>
</evidence>
<dbReference type="RefSeq" id="WP_307564537.1">
    <property type="nucleotide sequence ID" value="NZ_JAUSQU010000001.1"/>
</dbReference>
<feature type="region of interest" description="Disordered" evidence="1">
    <location>
        <begin position="384"/>
        <end position="427"/>
    </location>
</feature>
<dbReference type="EMBL" id="JAUSQU010000001">
    <property type="protein sequence ID" value="MDP9847449.1"/>
    <property type="molecule type" value="Genomic_DNA"/>
</dbReference>
<dbReference type="PANTHER" id="PTHR36848">
    <property type="entry name" value="DNA-BINDING PROTEIN (PUTATIVE SECRETED PROTEIN)-RELATED"/>
    <property type="match status" value="1"/>
</dbReference>
<gene>
    <name evidence="2" type="ORF">J2853_006660</name>
</gene>
<sequence length="1216" mass="131693">MNVFDALRNPPRSHSPAAIWWWSGEPLRRDRLRWQMERLVAGGVHNLVILNLAPSGPLFGADADDPPFLSEAWWELLDGVCEDALEIGARLWFYDQLGFSGADLQARLVQENPEFAGQWLAADGSISSRGFDYLSPAACEVLLDRVHGEFARRLGHRFGNVIVGSFQDELPSMPTWSATFAEEFLARRGYPFSQDGGPAVQRDYQRTRAELAEEAFFRPLSEWHAEHGLLNGCDQQDPARAGHPVEGVELYADYTRTHRWFSAPGSDHHGDARVHSSLAHLYGRPRTWIEAFHSSGWGGTLEETFDWLLPWLRAGANLYNPHAVYYTTRAGWWEWAPPSTDWRQPYWRHHRVFADAVTRLCAVLSLGRHLCDVAVLFPTATAQAGSGNPGADATAQAGPGNTGQDTPRTGSGNAAAQDGSGGDARDAAARAQRVYRELVGDMAWFQTVPGALDRLCLDADVIDDESVRRAVVSGGRLEVSTESYGVIVLPAATVLDEVTAERLDAFAAAGGRLIAVEALPDSPRLRRRFEEGTARFAASAADLGQALEGFVPRVEAPVPPLVREVDGTTVVFLTAAFPRASEISVSKPDERGVELGWLDATCDFDPGRYRRDMRVRVRGVTGAPLLASPFGGEPRPLPYTIEDDAVEVTVPFDDGPAALLLFPAAGTFPEPPVEGSALGAWSPETDAGARREPYAHEIDLGDEWDMELVPTLDDTWGDFGASATVERWEVETPDGEAVHVTFGPRGLRRTGDGDWHPAVWSTSRGLRKDPIHRDTLGPKGHVPEEFIDFGPVSAGQAAWFRTRVTVPGDLPESWLVVGAAAAKEIRVDGVELPLDDAGYLAVCPAPLAPGEHLLELRLIPDEDLTLRAHVSLTADPGAVRRPEWITGSDLETVVEAEEGTLQVASTATCLVLVNGVEAGRQGGFDPYAEADIPRVRRYNVSHLLRPGPNTIRVESAGAVLVDGLVVSGPGWSSRPPVRRRQHGDPAALHLTPRPHPLPEAGWIDARATALPATFAVPDSAERVERFLVDIPPGATLMEADAHGPVRVLVDGVETGLPAVLDGSARRAELQVTARPGFQGGAALAGPVRFSCGPGRIRLGDWESQGLTGYSGGVRYRTALRHSGRARLDLGRVRGTAEVTVNGRSAGVRVCWPYTFDLNLDEGESTIEILVLGTLAPYLDAVSPTHFVFPGQRVTGLFGPVILSTEDAANPGPHQTT</sequence>
<dbReference type="InterPro" id="IPR029062">
    <property type="entry name" value="Class_I_gatase-like"/>
</dbReference>
<organism evidence="2 3">
    <name type="scientific">Streptosporangium lutulentum</name>
    <dbReference type="NCBI Taxonomy" id="1461250"/>
    <lineage>
        <taxon>Bacteria</taxon>
        <taxon>Bacillati</taxon>
        <taxon>Actinomycetota</taxon>
        <taxon>Actinomycetes</taxon>
        <taxon>Streptosporangiales</taxon>
        <taxon>Streptosporangiaceae</taxon>
        <taxon>Streptosporangium</taxon>
    </lineage>
</organism>
<evidence type="ECO:0000256" key="1">
    <source>
        <dbReference type="SAM" id="MobiDB-lite"/>
    </source>
</evidence>
<dbReference type="PANTHER" id="PTHR36848:SF2">
    <property type="entry name" value="SECRETED PROTEIN"/>
    <property type="match status" value="1"/>
</dbReference>
<evidence type="ECO:0000313" key="2">
    <source>
        <dbReference type="EMBL" id="MDP9847449.1"/>
    </source>
</evidence>
<dbReference type="SUPFAM" id="SSF49785">
    <property type="entry name" value="Galactose-binding domain-like"/>
    <property type="match status" value="1"/>
</dbReference>
<dbReference type="Gene3D" id="3.40.50.880">
    <property type="match status" value="1"/>
</dbReference>
<keyword evidence="3" id="KW-1185">Reference proteome</keyword>
<reference evidence="2 3" key="1">
    <citation type="submission" date="2023-07" db="EMBL/GenBank/DDBJ databases">
        <title>Sequencing the genomes of 1000 actinobacteria strains.</title>
        <authorList>
            <person name="Klenk H.-P."/>
        </authorList>
    </citation>
    <scope>NUCLEOTIDE SEQUENCE [LARGE SCALE GENOMIC DNA]</scope>
    <source>
        <strain evidence="2 3">DSM 46740</strain>
    </source>
</reference>
<dbReference type="InterPro" id="IPR008979">
    <property type="entry name" value="Galactose-bd-like_sf"/>
</dbReference>
<comment type="caution">
    <text evidence="2">The sequence shown here is derived from an EMBL/GenBank/DDBJ whole genome shotgun (WGS) entry which is preliminary data.</text>
</comment>